<dbReference type="GO" id="GO:0016740">
    <property type="term" value="F:transferase activity"/>
    <property type="evidence" value="ECO:0007669"/>
    <property type="project" value="UniProtKB-KW"/>
</dbReference>
<keyword evidence="1" id="KW-0808">Transferase</keyword>
<proteinExistence type="predicted"/>
<evidence type="ECO:0000313" key="1">
    <source>
        <dbReference type="EMBL" id="ASI99058.1"/>
    </source>
</evidence>
<dbReference type="OrthoDB" id="86097at2157"/>
<dbReference type="Proteomes" id="UP000197156">
    <property type="component" value="Chromosome"/>
</dbReference>
<evidence type="ECO:0000313" key="2">
    <source>
        <dbReference type="Proteomes" id="UP000197156"/>
    </source>
</evidence>
<dbReference type="KEGG" id="tce:A3L02_05500"/>
<name>A0A218P2C2_THECE</name>
<dbReference type="AlphaFoldDB" id="A0A218P2C2"/>
<protein>
    <submittedName>
        <fullName evidence="1">Prenyltransferase</fullName>
    </submittedName>
</protein>
<sequence>MLVKEVLASVDVIPDPYIKSATYAKIGERLARAKNNLYKTAFLRAVETANEIEDPVTMFRALLSVGYSMEKAGLKSGKRIYRSVLEDSRMLPAPQRDLLMQSAATYLLALGDVNEAVTYALEIANPEVRNETLLEALRVNTRMIEKERLKVAYRLRKSKLIVDSIDSEPQRSKAMLELIKAYLLMESYENAISLLKEINTKDWARQAFKEVAFYLKDKGTLGHYVDTLEAAANALIEKFGNDFRVELAFVFALSGEGVPAIELIRSLKDGEKVLVDMALELLERDHDVLPNFISAMNEEEATVVGKAVMNRILERPEKGDPAIIKAIGNGTTSEEVWTKIARYYVIRGELEGAVRIANLIRDGRLRSIIMTDVAHHLLKEGEVEKAIDAALEVRDPRFSSILVSEILIKALGEGLRGRVKSWNGSKR</sequence>
<reference evidence="1 2" key="1">
    <citation type="submission" date="2016-03" db="EMBL/GenBank/DDBJ databases">
        <title>Complete genome sequence of Thermococcus celer.</title>
        <authorList>
            <person name="Oger P.M."/>
        </authorList>
    </citation>
    <scope>NUCLEOTIDE SEQUENCE [LARGE SCALE GENOMIC DNA]</scope>
    <source>
        <strain evidence="1 2">Vu 13</strain>
    </source>
</reference>
<dbReference type="EMBL" id="CP014854">
    <property type="protein sequence ID" value="ASI99058.1"/>
    <property type="molecule type" value="Genomic_DNA"/>
</dbReference>
<accession>A0A218P2C2</accession>
<organism evidence="1 2">
    <name type="scientific">Thermococcus celer Vu 13 = JCM 8558</name>
    <dbReference type="NCBI Taxonomy" id="1293037"/>
    <lineage>
        <taxon>Archaea</taxon>
        <taxon>Methanobacteriati</taxon>
        <taxon>Methanobacteriota</taxon>
        <taxon>Thermococci</taxon>
        <taxon>Thermococcales</taxon>
        <taxon>Thermococcaceae</taxon>
        <taxon>Thermococcus</taxon>
    </lineage>
</organism>
<dbReference type="InterPro" id="IPR011990">
    <property type="entry name" value="TPR-like_helical_dom_sf"/>
</dbReference>
<gene>
    <name evidence="1" type="ORF">A3L02_05500</name>
</gene>
<dbReference type="Gene3D" id="1.25.40.10">
    <property type="entry name" value="Tetratricopeptide repeat domain"/>
    <property type="match status" value="2"/>
</dbReference>
<keyword evidence="2" id="KW-1185">Reference proteome</keyword>
<dbReference type="GeneID" id="33324193"/>
<dbReference type="RefSeq" id="WP_088863001.1">
    <property type="nucleotide sequence ID" value="NZ_CP014854.1"/>
</dbReference>